<dbReference type="Proteomes" id="UP000009222">
    <property type="component" value="Chromosome"/>
</dbReference>
<dbReference type="Pfam" id="PF02738">
    <property type="entry name" value="MoCoBD_1"/>
    <property type="match status" value="1"/>
</dbReference>
<name>F5YAW7_LEAAZ</name>
<evidence type="ECO:0000259" key="1">
    <source>
        <dbReference type="SMART" id="SM01008"/>
    </source>
</evidence>
<dbReference type="InterPro" id="IPR037165">
    <property type="entry name" value="AldOxase/xan_DH_Mopterin-bd_sf"/>
</dbReference>
<organism evidence="2 3">
    <name type="scientific">Leadbettera azotonutricia (strain ATCC BAA-888 / DSM 13862 / ZAS-9)</name>
    <name type="common">Treponema azotonutricium</name>
    <dbReference type="NCBI Taxonomy" id="545695"/>
    <lineage>
        <taxon>Bacteria</taxon>
        <taxon>Pseudomonadati</taxon>
        <taxon>Spirochaetota</taxon>
        <taxon>Spirochaetia</taxon>
        <taxon>Spirochaetales</taxon>
        <taxon>Breznakiellaceae</taxon>
        <taxon>Leadbettera</taxon>
    </lineage>
</organism>
<dbReference type="InterPro" id="IPR008274">
    <property type="entry name" value="AldOxase/xan_DH_MoCoBD1"/>
</dbReference>
<dbReference type="eggNOG" id="COG1529">
    <property type="taxonomic scope" value="Bacteria"/>
</dbReference>
<dbReference type="InterPro" id="IPR036856">
    <property type="entry name" value="Ald_Oxase/Xan_DH_a/b_sf"/>
</dbReference>
<dbReference type="Pfam" id="PF20256">
    <property type="entry name" value="MoCoBD_2"/>
    <property type="match status" value="1"/>
</dbReference>
<protein>
    <submittedName>
        <fullName evidence="2">Conserved hypothetical xanthine dehydrogenase</fullName>
    </submittedName>
</protein>
<dbReference type="InterPro" id="IPR016208">
    <property type="entry name" value="Ald_Oxase/xanthine_DH-like"/>
</dbReference>
<dbReference type="InterPro" id="IPR046867">
    <property type="entry name" value="AldOxase/xan_DH_MoCoBD2"/>
</dbReference>
<dbReference type="PANTHER" id="PTHR11908">
    <property type="entry name" value="XANTHINE DEHYDROGENASE"/>
    <property type="match status" value="1"/>
</dbReference>
<reference evidence="3" key="1">
    <citation type="submission" date="2009-12" db="EMBL/GenBank/DDBJ databases">
        <title>Complete sequence of Treponema azotonutricium strain ZAS-9.</title>
        <authorList>
            <person name="Tetu S.G."/>
            <person name="Matson E."/>
            <person name="Ren Q."/>
            <person name="Seshadri R."/>
            <person name="Elbourne L."/>
            <person name="Hassan K.A."/>
            <person name="Durkin A."/>
            <person name="Radune D."/>
            <person name="Mohamoud Y."/>
            <person name="Shay R."/>
            <person name="Jin S."/>
            <person name="Zhang X."/>
            <person name="Lucey K."/>
            <person name="Ballor N.R."/>
            <person name="Ottesen E."/>
            <person name="Rosenthal R."/>
            <person name="Allen A."/>
            <person name="Leadbetter J.R."/>
            <person name="Paulsen I.T."/>
        </authorList>
    </citation>
    <scope>NUCLEOTIDE SEQUENCE [LARGE SCALE GENOMIC DNA]</scope>
    <source>
        <strain evidence="3">ATCC BAA-888 / DSM 13862 / ZAS-9</strain>
    </source>
</reference>
<dbReference type="GO" id="GO:0016491">
    <property type="term" value="F:oxidoreductase activity"/>
    <property type="evidence" value="ECO:0007669"/>
    <property type="project" value="InterPro"/>
</dbReference>
<dbReference type="InParanoid" id="F5YAW7"/>
<dbReference type="EMBL" id="CP001841">
    <property type="protein sequence ID" value="AEF81648.1"/>
    <property type="molecule type" value="Genomic_DNA"/>
</dbReference>
<dbReference type="SUPFAM" id="SSF56003">
    <property type="entry name" value="Molybdenum cofactor-binding domain"/>
    <property type="match status" value="1"/>
</dbReference>
<dbReference type="InterPro" id="IPR000674">
    <property type="entry name" value="Ald_Oxase/Xan_DH_a/b"/>
</dbReference>
<dbReference type="RefSeq" id="WP_015711299.1">
    <property type="nucleotide sequence ID" value="NC_015577.1"/>
</dbReference>
<evidence type="ECO:0000313" key="3">
    <source>
        <dbReference type="Proteomes" id="UP000009222"/>
    </source>
</evidence>
<dbReference type="Gene3D" id="3.30.365.10">
    <property type="entry name" value="Aldehyde oxidase/xanthine dehydrogenase, molybdopterin binding domain"/>
    <property type="match status" value="5"/>
</dbReference>
<dbReference type="SUPFAM" id="SSF54665">
    <property type="entry name" value="CO dehydrogenase molybdoprotein N-domain-like"/>
    <property type="match status" value="1"/>
</dbReference>
<gene>
    <name evidence="2" type="ordered locus">TREAZ_0662</name>
</gene>
<dbReference type="FunCoup" id="F5YAW7">
    <property type="interactions" value="114"/>
</dbReference>
<dbReference type="PANTHER" id="PTHR11908:SF157">
    <property type="entry name" value="XANTHINE DEHYDROGENASE SUBUNIT D-RELATED"/>
    <property type="match status" value="1"/>
</dbReference>
<dbReference type="STRING" id="545695.TREAZ_0662"/>
<dbReference type="Gene3D" id="3.90.1170.50">
    <property type="entry name" value="Aldehyde oxidase/xanthine dehydrogenase, a/b hammerhead"/>
    <property type="match status" value="1"/>
</dbReference>
<dbReference type="KEGG" id="taz:TREAZ_0662"/>
<dbReference type="HOGENOM" id="CLU_001681_2_3_12"/>
<dbReference type="GO" id="GO:0005506">
    <property type="term" value="F:iron ion binding"/>
    <property type="evidence" value="ECO:0007669"/>
    <property type="project" value="InterPro"/>
</dbReference>
<dbReference type="SMART" id="SM01008">
    <property type="entry name" value="Ald_Xan_dh_C"/>
    <property type="match status" value="1"/>
</dbReference>
<sequence length="699" mass="76488">MFVEDISAKGMIHALTLRSPVASGKLIRIESPKLPNSYVLITAKDIPGKNQLDDFPVPVLASDIISYIGEPIALLAGPDIAKLEEYADRCVISIEESQPQFSSRVTQDSQIMMKRSYGEASEHEAASAVTGYFTTGIQEHWYSEPTGALAVYAKNKITIHTATQWPYHVKRSVAGLFNMDSSAVQVEPTKIGVHLDGKLWYPSLIGCQAALCAWITQKPVKLMLTREEDFRYSPKRNGSEIQMRSDLDENGKLVSTEIRADLNLGAQGIFTDEIVDQSSLGCLGIYNLGKVKLETYGVRSNIPPQGPMAGFGLSQGFFAIERHVSRIADSLHQDPAEWRKNNFIDKGNNLAIGIPIKDHVPMAELIDTAAAMGDYYRKWASYELLRSRRQEKDWDARTEPIRGIGMAAAYQGSGFLYTGGDKGIYTVEVTLQKDSTLEIKTSMVSSGGGYSRIWQSIAAEHLSVEAANVKVINTSASPDSGPATLSRDITLMSKLVEKCCQAIRKQRFRDPLPITVKRSSKSEKLIPWGLTPPLEASQKPIDPGAFAHCGWGAAAVEAEIDAVSLQPVIRGIWLAVDGGKILSQARARLSLKTAVIQALGWSCREQLSYNQGVIEGGLVHGYDITAPIEAPPIHIDFLWNDAVPPKGIGEIPFSCVPAAYAQAVSQAMNHPFEKIPISARDLWEASHLKKQEKAAEASV</sequence>
<proteinExistence type="predicted"/>
<feature type="domain" description="Aldehyde oxidase/xanthine dehydrogenase a/b hammerhead" evidence="1">
    <location>
        <begin position="2"/>
        <end position="98"/>
    </location>
</feature>
<dbReference type="AlphaFoldDB" id="F5YAW7"/>
<evidence type="ECO:0000313" key="2">
    <source>
        <dbReference type="EMBL" id="AEF81648.1"/>
    </source>
</evidence>
<accession>F5YAW7</accession>
<keyword evidence="3" id="KW-1185">Reference proteome</keyword>
<reference evidence="2 3" key="2">
    <citation type="journal article" date="2011" name="ISME J.">
        <title>RNA-seq reveals cooperative metabolic interactions between two termite-gut spirochete species in co-culture.</title>
        <authorList>
            <person name="Rosenthal A.Z."/>
            <person name="Matson E.G."/>
            <person name="Eldar A."/>
            <person name="Leadbetter J.R."/>
        </authorList>
    </citation>
    <scope>NUCLEOTIDE SEQUENCE [LARGE SCALE GENOMIC DNA]</scope>
    <source>
        <strain evidence="3">ATCC BAA-888 / DSM 13862 / ZAS-9</strain>
    </source>
</reference>